<dbReference type="EMBL" id="SGPK01000197">
    <property type="protein sequence ID" value="THH06416.1"/>
    <property type="molecule type" value="Genomic_DNA"/>
</dbReference>
<dbReference type="SUPFAM" id="SSF52047">
    <property type="entry name" value="RNI-like"/>
    <property type="match status" value="1"/>
</dbReference>
<organism evidence="1 2">
    <name type="scientific">Phellinidium pouzarii</name>
    <dbReference type="NCBI Taxonomy" id="167371"/>
    <lineage>
        <taxon>Eukaryota</taxon>
        <taxon>Fungi</taxon>
        <taxon>Dikarya</taxon>
        <taxon>Basidiomycota</taxon>
        <taxon>Agaricomycotina</taxon>
        <taxon>Agaricomycetes</taxon>
        <taxon>Hymenochaetales</taxon>
        <taxon>Hymenochaetaceae</taxon>
        <taxon>Phellinidium</taxon>
    </lineage>
</organism>
<proteinExistence type="predicted"/>
<protein>
    <recommendedName>
        <fullName evidence="3">F-box domain-containing protein</fullName>
    </recommendedName>
</protein>
<evidence type="ECO:0008006" key="3">
    <source>
        <dbReference type="Google" id="ProtNLM"/>
    </source>
</evidence>
<dbReference type="OrthoDB" id="2447803at2759"/>
<keyword evidence="2" id="KW-1185">Reference proteome</keyword>
<sequence>MNNHLSTITVHLPQDHLLSRGFIHELVQHCPDLKSVIFDCDGPTRCMEETLVEFLPKLSRLEEVTLPYLSITSAVTFALSNLPLLEKIAFVDYIIYPEDTEASSLDELRNFLPVLHNNPFPSLKKLSLTANLSNLTAFLRKGIAPCLEFLSVKAVDLENEYSLQSFLTFLSEGRTRSSLTKLVVDMVPYHADAHSVIRTNKEDVGNISFANLEPISCLSSLTYLRIFYHRACKVTDEELVTLVGSLPSLTNLTFCPDPCNLQEKPSLTLKVLPLLAARLPHLEELGLQVDLDSTSELQEVSRPTSFQKLTELNFGTSVVLSDGADWKNIALYLSRLLPSSCTITSGSYLWSPSMETAIGEEFPDVYLPEECEERWDKIADTMYLIIKGREEERKWSTLV</sequence>
<dbReference type="AlphaFoldDB" id="A0A4S4L4P9"/>
<accession>A0A4S4L4P9</accession>
<evidence type="ECO:0000313" key="1">
    <source>
        <dbReference type="EMBL" id="THH06416.1"/>
    </source>
</evidence>
<name>A0A4S4L4P9_9AGAM</name>
<dbReference type="Proteomes" id="UP000308199">
    <property type="component" value="Unassembled WGS sequence"/>
</dbReference>
<comment type="caution">
    <text evidence="1">The sequence shown here is derived from an EMBL/GenBank/DDBJ whole genome shotgun (WGS) entry which is preliminary data.</text>
</comment>
<dbReference type="InterPro" id="IPR032675">
    <property type="entry name" value="LRR_dom_sf"/>
</dbReference>
<reference evidence="1 2" key="1">
    <citation type="submission" date="2019-02" db="EMBL/GenBank/DDBJ databases">
        <title>Genome sequencing of the rare red list fungi Phellinidium pouzarii.</title>
        <authorList>
            <person name="Buettner E."/>
            <person name="Kellner H."/>
        </authorList>
    </citation>
    <scope>NUCLEOTIDE SEQUENCE [LARGE SCALE GENOMIC DNA]</scope>
    <source>
        <strain evidence="1 2">DSM 108285</strain>
    </source>
</reference>
<evidence type="ECO:0000313" key="2">
    <source>
        <dbReference type="Proteomes" id="UP000308199"/>
    </source>
</evidence>
<dbReference type="Gene3D" id="3.80.10.10">
    <property type="entry name" value="Ribonuclease Inhibitor"/>
    <property type="match status" value="1"/>
</dbReference>
<gene>
    <name evidence="1" type="ORF">EW145_g4103</name>
</gene>